<comment type="caution">
    <text evidence="1">The sequence shown here is derived from an EMBL/GenBank/DDBJ whole genome shotgun (WGS) entry which is preliminary data.</text>
</comment>
<keyword evidence="2" id="KW-1185">Reference proteome</keyword>
<name>A0A3D8RWN2_9HELO</name>
<dbReference type="Proteomes" id="UP000256328">
    <property type="component" value="Unassembled WGS sequence"/>
</dbReference>
<proteinExistence type="predicted"/>
<evidence type="ECO:0000313" key="2">
    <source>
        <dbReference type="Proteomes" id="UP000256328"/>
    </source>
</evidence>
<dbReference type="EMBL" id="PDLN01000008">
    <property type="protein sequence ID" value="RDW78457.1"/>
    <property type="molecule type" value="Genomic_DNA"/>
</dbReference>
<dbReference type="OrthoDB" id="3649348at2759"/>
<evidence type="ECO:0000313" key="1">
    <source>
        <dbReference type="EMBL" id="RDW78457.1"/>
    </source>
</evidence>
<organism evidence="1 2">
    <name type="scientific">Coleophoma crateriformis</name>
    <dbReference type="NCBI Taxonomy" id="565419"/>
    <lineage>
        <taxon>Eukaryota</taxon>
        <taxon>Fungi</taxon>
        <taxon>Dikarya</taxon>
        <taxon>Ascomycota</taxon>
        <taxon>Pezizomycotina</taxon>
        <taxon>Leotiomycetes</taxon>
        <taxon>Helotiales</taxon>
        <taxon>Dermateaceae</taxon>
        <taxon>Coleophoma</taxon>
    </lineage>
</organism>
<gene>
    <name evidence="1" type="ORF">BP5796_06309</name>
</gene>
<accession>A0A3D8RWN2</accession>
<protein>
    <submittedName>
        <fullName evidence="1">Uncharacterized protein</fullName>
    </submittedName>
</protein>
<dbReference type="AlphaFoldDB" id="A0A3D8RWN2"/>
<sequence>MSSQSPIPVILCGQQAEIARSVQAALLPEYEELTTNQTSPPSTVIHVILSASVGTTQIPGLLSDAHHPGTPPDAAQVGTQNYSQKPQAVICGAAYDEKIVDGMRRACDAPGRSPSEGVPWLMADLNVKRPPIEEVGRQAYGEYMTQRVKTCLGKLVGEDKLGKGDCVVLY</sequence>
<reference evidence="1 2" key="1">
    <citation type="journal article" date="2018" name="IMA Fungus">
        <title>IMA Genome-F 9: Draft genome sequence of Annulohypoxylon stygium, Aspergillus mulundensis, Berkeleyomyces basicola (syn. Thielaviopsis basicola), Ceratocystis smalleyi, two Cercospora beticola strains, Coleophoma cylindrospora, Fusarium fracticaudum, Phialophora cf. hyalina, and Morchella septimelata.</title>
        <authorList>
            <person name="Wingfield B.D."/>
            <person name="Bills G.F."/>
            <person name="Dong Y."/>
            <person name="Huang W."/>
            <person name="Nel W.J."/>
            <person name="Swalarsk-Parry B.S."/>
            <person name="Vaghefi N."/>
            <person name="Wilken P.M."/>
            <person name="An Z."/>
            <person name="de Beer Z.W."/>
            <person name="De Vos L."/>
            <person name="Chen L."/>
            <person name="Duong T.A."/>
            <person name="Gao Y."/>
            <person name="Hammerbacher A."/>
            <person name="Kikkert J.R."/>
            <person name="Li Y."/>
            <person name="Li H."/>
            <person name="Li K."/>
            <person name="Li Q."/>
            <person name="Liu X."/>
            <person name="Ma X."/>
            <person name="Naidoo K."/>
            <person name="Pethybridge S.J."/>
            <person name="Sun J."/>
            <person name="Steenkamp E.T."/>
            <person name="van der Nest M.A."/>
            <person name="van Wyk S."/>
            <person name="Wingfield M.J."/>
            <person name="Xiong C."/>
            <person name="Yue Q."/>
            <person name="Zhang X."/>
        </authorList>
    </citation>
    <scope>NUCLEOTIDE SEQUENCE [LARGE SCALE GENOMIC DNA]</scope>
    <source>
        <strain evidence="1 2">BP5796</strain>
    </source>
</reference>